<dbReference type="Proteomes" id="UP000295765">
    <property type="component" value="Unassembled WGS sequence"/>
</dbReference>
<keyword evidence="2" id="KW-1185">Reference proteome</keyword>
<reference evidence="1 2" key="1">
    <citation type="submission" date="2019-03" db="EMBL/GenBank/DDBJ databases">
        <title>Genomic Encyclopedia of Type Strains, Phase IV (KMG-IV): sequencing the most valuable type-strain genomes for metagenomic binning, comparative biology and taxonomic classification.</title>
        <authorList>
            <person name="Goeker M."/>
        </authorList>
    </citation>
    <scope>NUCLEOTIDE SEQUENCE [LARGE SCALE GENOMIC DNA]</scope>
    <source>
        <strain evidence="1 2">DSM 25287</strain>
    </source>
</reference>
<gene>
    <name evidence="1" type="ORF">EV699_13111</name>
</gene>
<dbReference type="EMBL" id="SLWY01000031">
    <property type="protein sequence ID" value="TCO76371.1"/>
    <property type="molecule type" value="Genomic_DNA"/>
</dbReference>
<comment type="caution">
    <text evidence="1">The sequence shown here is derived from an EMBL/GenBank/DDBJ whole genome shotgun (WGS) entry which is preliminary data.</text>
</comment>
<organism evidence="1 2">
    <name type="scientific">Plasticicumulans lactativorans</name>
    <dbReference type="NCBI Taxonomy" id="1133106"/>
    <lineage>
        <taxon>Bacteria</taxon>
        <taxon>Pseudomonadati</taxon>
        <taxon>Pseudomonadota</taxon>
        <taxon>Gammaproteobacteria</taxon>
        <taxon>Candidatus Competibacteraceae</taxon>
        <taxon>Plasticicumulans</taxon>
    </lineage>
</organism>
<protein>
    <submittedName>
        <fullName evidence="1">Uncharacterized protein</fullName>
    </submittedName>
</protein>
<evidence type="ECO:0000313" key="2">
    <source>
        <dbReference type="Proteomes" id="UP000295765"/>
    </source>
</evidence>
<sequence length="113" mass="11998">MQIGMPGKTTPSGVRITITPEIAKIVVMHDPDPSIRGGTGVETSAGGFALTELPRTTCLRTIEVLRRRTNSAGYKAAMMGIGKDRRPSVMGAGGATTARFQNDNCKESSSWLC</sequence>
<dbReference type="RefSeq" id="WP_132545675.1">
    <property type="nucleotide sequence ID" value="NZ_SLWY01000031.1"/>
</dbReference>
<evidence type="ECO:0000313" key="1">
    <source>
        <dbReference type="EMBL" id="TCO76371.1"/>
    </source>
</evidence>
<dbReference type="AlphaFoldDB" id="A0A4R2KQ44"/>
<accession>A0A4R2KQ44</accession>
<name>A0A4R2KQ44_9GAMM</name>
<proteinExistence type="predicted"/>